<dbReference type="AlphaFoldDB" id="A0A1F5K3T1"/>
<protein>
    <submittedName>
        <fullName evidence="1">Uncharacterized protein</fullName>
    </submittedName>
</protein>
<gene>
    <name evidence="1" type="ORF">A3E45_05240</name>
</gene>
<proteinExistence type="predicted"/>
<name>A0A1F5K3T1_9BACT</name>
<reference evidence="1 2" key="1">
    <citation type="journal article" date="2016" name="Nat. Commun.">
        <title>Thousands of microbial genomes shed light on interconnected biogeochemical processes in an aquifer system.</title>
        <authorList>
            <person name="Anantharaman K."/>
            <person name="Brown C.T."/>
            <person name="Hug L.A."/>
            <person name="Sharon I."/>
            <person name="Castelle C.J."/>
            <person name="Probst A.J."/>
            <person name="Thomas B.C."/>
            <person name="Singh A."/>
            <person name="Wilkins M.J."/>
            <person name="Karaoz U."/>
            <person name="Brodie E.L."/>
            <person name="Williams K.H."/>
            <person name="Hubbard S.S."/>
            <person name="Banfield J.F."/>
        </authorList>
    </citation>
    <scope>NUCLEOTIDE SEQUENCE [LARGE SCALE GENOMIC DNA]</scope>
</reference>
<dbReference type="Proteomes" id="UP000176405">
    <property type="component" value="Unassembled WGS sequence"/>
</dbReference>
<comment type="caution">
    <text evidence="1">The sequence shown here is derived from an EMBL/GenBank/DDBJ whole genome shotgun (WGS) entry which is preliminary data.</text>
</comment>
<evidence type="ECO:0000313" key="1">
    <source>
        <dbReference type="EMBL" id="OGE35612.1"/>
    </source>
</evidence>
<dbReference type="EMBL" id="MFDH01000021">
    <property type="protein sequence ID" value="OGE35612.1"/>
    <property type="molecule type" value="Genomic_DNA"/>
</dbReference>
<sequence length="221" mass="26249">MPEIDKLDLSKLSTSELEALQEQVMSTLGQRYRQQNQAERKRKIRDLQIPLLQREDTDLSPESLNKKRVLLHLQTLLKDSENGWFQLRSLDNPLVKRFYDYLNFVFGQIKVPGIYISRHELMQNQTLTISDYTYQWQDGKQSDRFETIFFVRPEDPLTINPENISALLFMPPGKRRMQISFRISSQILSCRYRRLTEFDFSLPLLDLNIVHSELDERIQIP</sequence>
<evidence type="ECO:0000313" key="2">
    <source>
        <dbReference type="Proteomes" id="UP000176405"/>
    </source>
</evidence>
<organism evidence="1 2">
    <name type="scientific">Candidatus Daviesbacteria bacterium RIFCSPHIGHO2_12_FULL_43_11</name>
    <dbReference type="NCBI Taxonomy" id="1797780"/>
    <lineage>
        <taxon>Bacteria</taxon>
        <taxon>Candidatus Daviesiibacteriota</taxon>
    </lineage>
</organism>
<accession>A0A1F5K3T1</accession>
<dbReference type="STRING" id="1797780.A3E45_05240"/>